<accession>A0A0L6VKY1</accession>
<dbReference type="EMBL" id="LAVV01004470">
    <property type="protein sequence ID" value="KNZ61418.1"/>
    <property type="molecule type" value="Genomic_DNA"/>
</dbReference>
<comment type="caution">
    <text evidence="1">The sequence shown here is derived from an EMBL/GenBank/DDBJ whole genome shotgun (WGS) entry which is preliminary data.</text>
</comment>
<feature type="non-terminal residue" evidence="1">
    <location>
        <position position="1"/>
    </location>
</feature>
<evidence type="ECO:0000313" key="1">
    <source>
        <dbReference type="EMBL" id="KNZ61418.1"/>
    </source>
</evidence>
<dbReference type="AlphaFoldDB" id="A0A0L6VKY1"/>
<sequence>QDRVLFECFEGTIFLHQVRSLVILNLDHSRCSVLSATPFPTISHSLSSALLSFLIKFSP</sequence>
<protein>
    <submittedName>
        <fullName evidence="1">Uncharacterized protein</fullName>
    </submittedName>
</protein>
<evidence type="ECO:0000313" key="2">
    <source>
        <dbReference type="Proteomes" id="UP000037035"/>
    </source>
</evidence>
<dbReference type="OrthoDB" id="18781at2759"/>
<gene>
    <name evidence="1" type="ORF">VP01_14023g1</name>
</gene>
<keyword evidence="2" id="KW-1185">Reference proteome</keyword>
<name>A0A0L6VKY1_9BASI</name>
<reference evidence="1 2" key="1">
    <citation type="submission" date="2015-08" db="EMBL/GenBank/DDBJ databases">
        <title>Next Generation Sequencing and Analysis of the Genome of Puccinia sorghi L Schw, the Causal Agent of Maize Common Rust.</title>
        <authorList>
            <person name="Rochi L."/>
            <person name="Burguener G."/>
            <person name="Darino M."/>
            <person name="Turjanski A."/>
            <person name="Kreff E."/>
            <person name="Dieguez M.J."/>
            <person name="Sacco F."/>
        </authorList>
    </citation>
    <scope>NUCLEOTIDE SEQUENCE [LARGE SCALE GENOMIC DNA]</scope>
    <source>
        <strain evidence="1 2">RO10H11247</strain>
    </source>
</reference>
<proteinExistence type="predicted"/>
<dbReference type="VEuPathDB" id="FungiDB:VP01_14023g1"/>
<dbReference type="Proteomes" id="UP000037035">
    <property type="component" value="Unassembled WGS sequence"/>
</dbReference>
<organism evidence="1 2">
    <name type="scientific">Puccinia sorghi</name>
    <dbReference type="NCBI Taxonomy" id="27349"/>
    <lineage>
        <taxon>Eukaryota</taxon>
        <taxon>Fungi</taxon>
        <taxon>Dikarya</taxon>
        <taxon>Basidiomycota</taxon>
        <taxon>Pucciniomycotina</taxon>
        <taxon>Pucciniomycetes</taxon>
        <taxon>Pucciniales</taxon>
        <taxon>Pucciniaceae</taxon>
        <taxon>Puccinia</taxon>
    </lineage>
</organism>